<dbReference type="InterPro" id="IPR017853">
    <property type="entry name" value="GH"/>
</dbReference>
<keyword evidence="5" id="KW-1185">Reference proteome</keyword>
<dbReference type="GO" id="GO:0009311">
    <property type="term" value="P:oligosaccharide metabolic process"/>
    <property type="evidence" value="ECO:0007669"/>
    <property type="project" value="TreeGrafter"/>
</dbReference>
<name>A0A914CUG8_9BILA</name>
<dbReference type="PANTHER" id="PTHR11452">
    <property type="entry name" value="ALPHA-GALACTOSIDASE/ALPHA-N-ACETYLGALACTOSAMINIDASE"/>
    <property type="match status" value="1"/>
</dbReference>
<keyword evidence="3 4" id="KW-0326">Glycosidase</keyword>
<evidence type="ECO:0000256" key="2">
    <source>
        <dbReference type="ARBA" id="ARBA00022801"/>
    </source>
</evidence>
<comment type="subunit">
    <text evidence="4">Homodimer.</text>
</comment>
<organism evidence="5 6">
    <name type="scientific">Acrobeloides nanus</name>
    <dbReference type="NCBI Taxonomy" id="290746"/>
    <lineage>
        <taxon>Eukaryota</taxon>
        <taxon>Metazoa</taxon>
        <taxon>Ecdysozoa</taxon>
        <taxon>Nematoda</taxon>
        <taxon>Chromadorea</taxon>
        <taxon>Rhabditida</taxon>
        <taxon>Tylenchina</taxon>
        <taxon>Cephalobomorpha</taxon>
        <taxon>Cephaloboidea</taxon>
        <taxon>Cephalobidae</taxon>
        <taxon>Acrobeloides</taxon>
    </lineage>
</organism>
<sequence length="191" mass="21556">MRDALASAGRPIVYSIEWDAQYIPKDQWGNINYSFIAQVSNLNRDYYDVSKSWDSIANIIDHFVANQDRFIAIQGPGYWNDPDMIVVGNSDITLDQARVQMSIWSSWSAPLIMSNDLRAMPPGHAEILLNKYVIAVDQDPLGIMARMVNVTGNCNVRPYCQMTFVKPMTPMIKNGTYSYAVAIVNRDTTAH</sequence>
<dbReference type="AlphaFoldDB" id="A0A914CUG8"/>
<dbReference type="Proteomes" id="UP000887540">
    <property type="component" value="Unplaced"/>
</dbReference>
<dbReference type="GO" id="GO:0005737">
    <property type="term" value="C:cytoplasm"/>
    <property type="evidence" value="ECO:0007669"/>
    <property type="project" value="TreeGrafter"/>
</dbReference>
<proteinExistence type="inferred from homology"/>
<evidence type="ECO:0000256" key="3">
    <source>
        <dbReference type="ARBA" id="ARBA00023295"/>
    </source>
</evidence>
<evidence type="ECO:0000256" key="1">
    <source>
        <dbReference type="ARBA" id="ARBA00009743"/>
    </source>
</evidence>
<dbReference type="PRINTS" id="PR00740">
    <property type="entry name" value="GLHYDRLASE27"/>
</dbReference>
<dbReference type="InterPro" id="IPR002241">
    <property type="entry name" value="Glyco_hydro_27"/>
</dbReference>
<dbReference type="SUPFAM" id="SSF51445">
    <property type="entry name" value="(Trans)glycosidases"/>
    <property type="match status" value="1"/>
</dbReference>
<accession>A0A914CUG8</accession>
<evidence type="ECO:0000313" key="5">
    <source>
        <dbReference type="Proteomes" id="UP000887540"/>
    </source>
</evidence>
<dbReference type="Pfam" id="PF16499">
    <property type="entry name" value="Melibiase_2"/>
    <property type="match status" value="1"/>
</dbReference>
<dbReference type="GO" id="GO:0016139">
    <property type="term" value="P:glycoside catabolic process"/>
    <property type="evidence" value="ECO:0007669"/>
    <property type="project" value="TreeGrafter"/>
</dbReference>
<dbReference type="PANTHER" id="PTHR11452:SF83">
    <property type="entry name" value="ALPHA-GALACTOSIDASE"/>
    <property type="match status" value="1"/>
</dbReference>
<keyword evidence="4" id="KW-1015">Disulfide bond</keyword>
<comment type="similarity">
    <text evidence="1 4">Belongs to the glycosyl hydrolase 27 family.</text>
</comment>
<reference evidence="6" key="1">
    <citation type="submission" date="2022-11" db="UniProtKB">
        <authorList>
            <consortium name="WormBaseParasite"/>
        </authorList>
    </citation>
    <scope>IDENTIFICATION</scope>
</reference>
<dbReference type="WBParaSite" id="ACRNAN_scaffold14177.g9993.t1">
    <property type="protein sequence ID" value="ACRNAN_scaffold14177.g9993.t1"/>
    <property type="gene ID" value="ACRNAN_scaffold14177.g9993"/>
</dbReference>
<dbReference type="InterPro" id="IPR013785">
    <property type="entry name" value="Aldolase_TIM"/>
</dbReference>
<dbReference type="EC" id="3.2.1.-" evidence="4"/>
<dbReference type="Gene3D" id="3.20.20.70">
    <property type="entry name" value="Aldolase class I"/>
    <property type="match status" value="1"/>
</dbReference>
<keyword evidence="2 4" id="KW-0378">Hydrolase</keyword>
<protein>
    <recommendedName>
        <fullName evidence="4">Alpha-galactosidase</fullName>
        <ecNumber evidence="4">3.2.1.-</ecNumber>
    </recommendedName>
</protein>
<evidence type="ECO:0000256" key="4">
    <source>
        <dbReference type="RuleBase" id="RU361168"/>
    </source>
</evidence>
<dbReference type="GO" id="GO:0004557">
    <property type="term" value="F:alpha-galactosidase activity"/>
    <property type="evidence" value="ECO:0007669"/>
    <property type="project" value="TreeGrafter"/>
</dbReference>
<evidence type="ECO:0000313" key="6">
    <source>
        <dbReference type="WBParaSite" id="ACRNAN_scaffold14177.g9993.t1"/>
    </source>
</evidence>